<dbReference type="GO" id="GO:0016020">
    <property type="term" value="C:membrane"/>
    <property type="evidence" value="ECO:0007669"/>
    <property type="project" value="TreeGrafter"/>
</dbReference>
<reference evidence="4 5" key="1">
    <citation type="journal article" date="2014" name="Agronomy (Basel)">
        <title>A Draft Genome Sequence for Ensete ventricosum, the Drought-Tolerant Tree Against Hunger.</title>
        <authorList>
            <person name="Harrison J."/>
            <person name="Moore K.A."/>
            <person name="Paszkiewicz K."/>
            <person name="Jones T."/>
            <person name="Grant M."/>
            <person name="Ambacheew D."/>
            <person name="Muzemil S."/>
            <person name="Studholme D.J."/>
        </authorList>
    </citation>
    <scope>NUCLEOTIDE SEQUENCE [LARGE SCALE GENOMIC DNA]</scope>
</reference>
<organism evidence="4 5">
    <name type="scientific">Ensete ventricosum</name>
    <name type="common">Abyssinian banana</name>
    <name type="synonym">Musa ensete</name>
    <dbReference type="NCBI Taxonomy" id="4639"/>
    <lineage>
        <taxon>Eukaryota</taxon>
        <taxon>Viridiplantae</taxon>
        <taxon>Streptophyta</taxon>
        <taxon>Embryophyta</taxon>
        <taxon>Tracheophyta</taxon>
        <taxon>Spermatophyta</taxon>
        <taxon>Magnoliopsida</taxon>
        <taxon>Liliopsida</taxon>
        <taxon>Zingiberales</taxon>
        <taxon>Musaceae</taxon>
        <taxon>Ensete</taxon>
    </lineage>
</organism>
<evidence type="ECO:0000313" key="4">
    <source>
        <dbReference type="EMBL" id="RRT70314.1"/>
    </source>
</evidence>
<proteinExistence type="inferred from homology"/>
<dbReference type="PANTHER" id="PTHR10219">
    <property type="entry name" value="GLYCOLIPID TRANSFER PROTEIN-RELATED"/>
    <property type="match status" value="1"/>
</dbReference>
<gene>
    <name evidence="4" type="ORF">B296_00036561</name>
</gene>
<protein>
    <recommendedName>
        <fullName evidence="3">Glycolipid transfer protein domain-containing protein</fullName>
    </recommendedName>
</protein>
<dbReference type="AlphaFoldDB" id="A0A427A268"/>
<feature type="domain" description="Glycolipid transfer protein" evidence="3">
    <location>
        <begin position="33"/>
        <end position="170"/>
    </location>
</feature>
<dbReference type="InterPro" id="IPR014830">
    <property type="entry name" value="Glycolipid_transfer_prot_dom"/>
</dbReference>
<dbReference type="EMBL" id="AMZH03004061">
    <property type="protein sequence ID" value="RRT70314.1"/>
    <property type="molecule type" value="Genomic_DNA"/>
</dbReference>
<dbReference type="Pfam" id="PF08718">
    <property type="entry name" value="GLTP"/>
    <property type="match status" value="1"/>
</dbReference>
<dbReference type="GO" id="GO:1902388">
    <property type="term" value="F:ceramide 1-phosphate transfer activity"/>
    <property type="evidence" value="ECO:0007669"/>
    <property type="project" value="TreeGrafter"/>
</dbReference>
<dbReference type="Proteomes" id="UP000287651">
    <property type="component" value="Unassembled WGS sequence"/>
</dbReference>
<accession>A0A427A268</accession>
<dbReference type="SUPFAM" id="SSF110004">
    <property type="entry name" value="Glycolipid transfer protein, GLTP"/>
    <property type="match status" value="1"/>
</dbReference>
<name>A0A427A268_ENSVE</name>
<sequence>MEGGGVGEKPLRRIAEAFEGLAEAANCKTASMEVAPFSRACSHVSFLFGCLGIAFKFAEMDYVAKVEDLSKASDSISTLHSLLELDIQQDSVRQAGSHSRNLLRVKRGLDMVKILFEQILVTDGNSLRDPASKAYAKVFAPHHGWAIRKAVAAGMYALPTKAQLLKKLNEDGEFSKFQCLNSFTTAFLHNIISNSSNYMVNCFVITEASAKIQMESYIRASTPVIVYIEELFNSRQLGIDW</sequence>
<comment type="caution">
    <text evidence="4">The sequence shown here is derived from an EMBL/GenBank/DDBJ whole genome shotgun (WGS) entry which is preliminary data.</text>
</comment>
<dbReference type="InterPro" id="IPR036497">
    <property type="entry name" value="GLTP_sf"/>
</dbReference>
<evidence type="ECO:0000256" key="2">
    <source>
        <dbReference type="ARBA" id="ARBA00022448"/>
    </source>
</evidence>
<evidence type="ECO:0000313" key="5">
    <source>
        <dbReference type="Proteomes" id="UP000287651"/>
    </source>
</evidence>
<dbReference type="PANTHER" id="PTHR10219:SF43">
    <property type="entry name" value="GLYCOLIPID TRANSFER PROTEIN DOMAIN-CONTAINING PROTEIN"/>
    <property type="match status" value="1"/>
</dbReference>
<dbReference type="Gene3D" id="1.10.3520.10">
    <property type="entry name" value="Glycolipid transfer protein"/>
    <property type="match status" value="1"/>
</dbReference>
<dbReference type="GO" id="GO:0005829">
    <property type="term" value="C:cytosol"/>
    <property type="evidence" value="ECO:0007669"/>
    <property type="project" value="TreeGrafter"/>
</dbReference>
<evidence type="ECO:0000256" key="1">
    <source>
        <dbReference type="ARBA" id="ARBA00007148"/>
    </source>
</evidence>
<evidence type="ECO:0000259" key="3">
    <source>
        <dbReference type="Pfam" id="PF08718"/>
    </source>
</evidence>
<dbReference type="GO" id="GO:1902387">
    <property type="term" value="F:ceramide 1-phosphate binding"/>
    <property type="evidence" value="ECO:0007669"/>
    <property type="project" value="TreeGrafter"/>
</dbReference>
<comment type="similarity">
    <text evidence="1">Belongs to the GLTP family.</text>
</comment>
<dbReference type="FunFam" id="1.10.3520.10:FF:000005">
    <property type="entry name" value="Accelerated cell death 11"/>
    <property type="match status" value="1"/>
</dbReference>
<keyword evidence="2" id="KW-0813">Transport</keyword>